<organism evidence="7 8">
    <name type="scientific">Paraburkholderia atlantica</name>
    <dbReference type="NCBI Taxonomy" id="2654982"/>
    <lineage>
        <taxon>Bacteria</taxon>
        <taxon>Pseudomonadati</taxon>
        <taxon>Pseudomonadota</taxon>
        <taxon>Betaproteobacteria</taxon>
        <taxon>Burkholderiales</taxon>
        <taxon>Burkholderiaceae</taxon>
        <taxon>Paraburkholderia</taxon>
    </lineage>
</organism>
<comment type="caution">
    <text evidence="7">The sequence shown here is derived from an EMBL/GenBank/DDBJ whole genome shotgun (WGS) entry which is preliminary data.</text>
</comment>
<sequence length="165" mass="18359">MADVRQHADGATIVVLESGVIFNGRPEPDQNQAAKHNCLVSGLATEGVDSCRIAIVETQAQKTQDDCVMYSLTYVLKAHKNREIFDRLHARLNAGANPDTSGESRNATSLRVMEEISGTRSQRMWPMAQTCCLRTSTSTVRHDSRHNTSWAGQTGEWRTCQQRRA</sequence>
<evidence type="ECO:0000256" key="2">
    <source>
        <dbReference type="ARBA" id="ARBA00023315"/>
    </source>
</evidence>
<keyword evidence="2" id="KW-0012">Acyltransferase</keyword>
<evidence type="ECO:0000313" key="7">
    <source>
        <dbReference type="EMBL" id="MBB5429877.1"/>
    </source>
</evidence>
<comment type="similarity">
    <text evidence="3">Belongs to the acetyltransferase YopJ family.</text>
</comment>
<dbReference type="InterPro" id="IPR005083">
    <property type="entry name" value="YopJ-like"/>
</dbReference>
<name>A0A6I1Q2R2_PARAM</name>
<dbReference type="Proteomes" id="UP000592780">
    <property type="component" value="Unassembled WGS sequence"/>
</dbReference>
<comment type="catalytic activity">
    <reaction evidence="4">
        <text>L-threonyl-[protein] + acetyl-CoA = O-acetyl-L-threonyl-[protein] + CoA</text>
        <dbReference type="Rhea" id="RHEA:65340"/>
        <dbReference type="Rhea" id="RHEA-COMP:11060"/>
        <dbReference type="Rhea" id="RHEA-COMP:16780"/>
        <dbReference type="ChEBI" id="CHEBI:30013"/>
        <dbReference type="ChEBI" id="CHEBI:57287"/>
        <dbReference type="ChEBI" id="CHEBI:57288"/>
        <dbReference type="ChEBI" id="CHEBI:141025"/>
    </reaction>
    <physiologicalReaction direction="left-to-right" evidence="4">
        <dbReference type="Rhea" id="RHEA:65341"/>
    </physiologicalReaction>
</comment>
<reference evidence="7 8" key="1">
    <citation type="submission" date="2020-08" db="EMBL/GenBank/DDBJ databases">
        <title>Genomic Encyclopedia of Type Strains, Phase IV (KMG-V): Genome sequencing to study the core and pangenomes of soil and plant-associated prokaryotes.</title>
        <authorList>
            <person name="Whitman W."/>
        </authorList>
    </citation>
    <scope>NUCLEOTIDE SEQUENCE [LARGE SCALE GENOMIC DNA]</scope>
    <source>
        <strain evidence="7 8">JPY158</strain>
    </source>
</reference>
<feature type="region of interest" description="Disordered" evidence="6">
    <location>
        <begin position="143"/>
        <end position="165"/>
    </location>
</feature>
<gene>
    <name evidence="7" type="ORF">HDG40_008080</name>
</gene>
<evidence type="ECO:0000256" key="3">
    <source>
        <dbReference type="ARBA" id="ARBA00023785"/>
    </source>
</evidence>
<evidence type="ECO:0000256" key="1">
    <source>
        <dbReference type="ARBA" id="ARBA00022679"/>
    </source>
</evidence>
<evidence type="ECO:0000256" key="5">
    <source>
        <dbReference type="ARBA" id="ARBA00048662"/>
    </source>
</evidence>
<evidence type="ECO:0000256" key="4">
    <source>
        <dbReference type="ARBA" id="ARBA00048364"/>
    </source>
</evidence>
<dbReference type="GO" id="GO:0016746">
    <property type="term" value="F:acyltransferase activity"/>
    <property type="evidence" value="ECO:0007669"/>
    <property type="project" value="UniProtKB-KW"/>
</dbReference>
<keyword evidence="1" id="KW-0808">Transferase</keyword>
<dbReference type="EMBL" id="JACHDD010000076">
    <property type="protein sequence ID" value="MBB5429877.1"/>
    <property type="molecule type" value="Genomic_DNA"/>
</dbReference>
<comment type="catalytic activity">
    <reaction evidence="5">
        <text>L-seryl-[protein] + acetyl-CoA = O-acetyl-L-seryl-[protein] + CoA</text>
        <dbReference type="Rhea" id="RHEA:59392"/>
        <dbReference type="Rhea" id="RHEA-COMP:9863"/>
        <dbReference type="Rhea" id="RHEA-COMP:15352"/>
        <dbReference type="ChEBI" id="CHEBI:29999"/>
        <dbReference type="ChEBI" id="CHEBI:57287"/>
        <dbReference type="ChEBI" id="CHEBI:57288"/>
        <dbReference type="ChEBI" id="CHEBI:141128"/>
    </reaction>
    <physiologicalReaction direction="left-to-right" evidence="5">
        <dbReference type="Rhea" id="RHEA:59393"/>
    </physiologicalReaction>
</comment>
<evidence type="ECO:0000313" key="8">
    <source>
        <dbReference type="Proteomes" id="UP000592780"/>
    </source>
</evidence>
<accession>A0A6I1Q2R2</accession>
<dbReference type="AlphaFoldDB" id="A0A6I1Q2R2"/>
<protein>
    <submittedName>
        <fullName evidence="7">Uncharacterized protein</fullName>
    </submittedName>
</protein>
<keyword evidence="8" id="KW-1185">Reference proteome</keyword>
<evidence type="ECO:0000256" key="6">
    <source>
        <dbReference type="SAM" id="MobiDB-lite"/>
    </source>
</evidence>
<proteinExistence type="inferred from homology"/>
<dbReference type="Pfam" id="PF03421">
    <property type="entry name" value="Acetyltransf_14"/>
    <property type="match status" value="1"/>
</dbReference>